<evidence type="ECO:0000256" key="3">
    <source>
        <dbReference type="ARBA" id="ARBA00023242"/>
    </source>
</evidence>
<dbReference type="PANTHER" id="PTHR47507:SF6">
    <property type="entry name" value="BARRIER-TO-AUTOINTEGRATION FACTOR"/>
    <property type="match status" value="1"/>
</dbReference>
<dbReference type="Proteomes" id="UP000005207">
    <property type="component" value="Linkage group LG3"/>
</dbReference>
<feature type="compositionally biased region" description="Polar residues" evidence="7">
    <location>
        <begin position="73"/>
        <end position="85"/>
    </location>
</feature>
<comment type="subcellular location">
    <subcellularLocation>
        <location evidence="1">Nucleus</location>
    </subcellularLocation>
</comment>
<protein>
    <recommendedName>
        <fullName evidence="6">Barrier-to-autointegration factor 1</fullName>
    </recommendedName>
</protein>
<dbReference type="Ensembl" id="ENSONIT00000058952.1">
    <property type="protein sequence ID" value="ENSONIP00000035040.1"/>
    <property type="gene ID" value="ENSONIG00000029041.1"/>
</dbReference>
<evidence type="ECO:0000256" key="5">
    <source>
        <dbReference type="ARBA" id="ARBA00064955"/>
    </source>
</evidence>
<comment type="similarity">
    <text evidence="4">Belongs to the BAF family.</text>
</comment>
<reference evidence="8" key="3">
    <citation type="submission" date="2025-09" db="UniProtKB">
        <authorList>
            <consortium name="Ensembl"/>
        </authorList>
    </citation>
    <scope>IDENTIFICATION</scope>
</reference>
<evidence type="ECO:0000256" key="4">
    <source>
        <dbReference type="ARBA" id="ARBA00038496"/>
    </source>
</evidence>
<dbReference type="SMART" id="SM01023">
    <property type="entry name" value="BAF"/>
    <property type="match status" value="1"/>
</dbReference>
<evidence type="ECO:0000256" key="1">
    <source>
        <dbReference type="ARBA" id="ARBA00004123"/>
    </source>
</evidence>
<dbReference type="AlphaFoldDB" id="A0A669BKU4"/>
<dbReference type="OMA" id="NACTQAM"/>
<dbReference type="GeneTree" id="ENSGT00940000167655"/>
<evidence type="ECO:0000256" key="7">
    <source>
        <dbReference type="SAM" id="MobiDB-lite"/>
    </source>
</evidence>
<sequence length="96" mass="10420">SPATLQGPYSTQKHRTFVSEPMAGKPVTAVPGIGPTLGRELNREGISKASGLLGQYLVHDRNPQSFNQWVKRSSGANSHQANACTQAMKEWTDNNL</sequence>
<keyword evidence="2" id="KW-0238">DNA-binding</keyword>
<dbReference type="GO" id="GO:0005634">
    <property type="term" value="C:nucleus"/>
    <property type="evidence" value="ECO:0007669"/>
    <property type="project" value="UniProtKB-SubCell"/>
</dbReference>
<evidence type="ECO:0000256" key="2">
    <source>
        <dbReference type="ARBA" id="ARBA00023125"/>
    </source>
</evidence>
<reference evidence="9" key="1">
    <citation type="submission" date="2012-01" db="EMBL/GenBank/DDBJ databases">
        <title>The Genome Sequence of Oreochromis niloticus (Nile Tilapia).</title>
        <authorList>
            <consortium name="Broad Institute Genome Assembly Team"/>
            <consortium name="Broad Institute Sequencing Platform"/>
            <person name="Di Palma F."/>
            <person name="Johnson J."/>
            <person name="Lander E.S."/>
            <person name="Lindblad-Toh K."/>
        </authorList>
    </citation>
    <scope>NUCLEOTIDE SEQUENCE [LARGE SCALE GENOMIC DNA]</scope>
</reference>
<dbReference type="PANTHER" id="PTHR47507">
    <property type="entry name" value="BARRIER TO AUTOINTEGRATION FACTOR 2"/>
    <property type="match status" value="1"/>
</dbReference>
<dbReference type="GO" id="GO:0000793">
    <property type="term" value="C:condensed chromosome"/>
    <property type="evidence" value="ECO:0007669"/>
    <property type="project" value="TreeGrafter"/>
</dbReference>
<dbReference type="GO" id="GO:0003677">
    <property type="term" value="F:DNA binding"/>
    <property type="evidence" value="ECO:0007669"/>
    <property type="project" value="UniProtKB-KW"/>
</dbReference>
<proteinExistence type="inferred from homology"/>
<dbReference type="InterPro" id="IPR051387">
    <property type="entry name" value="BAF"/>
</dbReference>
<keyword evidence="3" id="KW-0539">Nucleus</keyword>
<dbReference type="InterPro" id="IPR004122">
    <property type="entry name" value="BAF_prot"/>
</dbReference>
<name>A0A669BKU4_ORENI</name>
<evidence type="ECO:0000313" key="9">
    <source>
        <dbReference type="Proteomes" id="UP000005207"/>
    </source>
</evidence>
<dbReference type="InParanoid" id="A0A669BKU4"/>
<organism evidence="8 9">
    <name type="scientific">Oreochromis niloticus</name>
    <name type="common">Nile tilapia</name>
    <name type="synonym">Tilapia nilotica</name>
    <dbReference type="NCBI Taxonomy" id="8128"/>
    <lineage>
        <taxon>Eukaryota</taxon>
        <taxon>Metazoa</taxon>
        <taxon>Chordata</taxon>
        <taxon>Craniata</taxon>
        <taxon>Vertebrata</taxon>
        <taxon>Euteleostomi</taxon>
        <taxon>Actinopterygii</taxon>
        <taxon>Neopterygii</taxon>
        <taxon>Teleostei</taxon>
        <taxon>Neoteleostei</taxon>
        <taxon>Acanthomorphata</taxon>
        <taxon>Ovalentaria</taxon>
        <taxon>Cichlomorphae</taxon>
        <taxon>Cichliformes</taxon>
        <taxon>Cichlidae</taxon>
        <taxon>African cichlids</taxon>
        <taxon>Pseudocrenilabrinae</taxon>
        <taxon>Oreochromini</taxon>
        <taxon>Oreochromis</taxon>
    </lineage>
</organism>
<dbReference type="Pfam" id="PF02961">
    <property type="entry name" value="SAM_BAF"/>
    <property type="match status" value="1"/>
</dbReference>
<dbReference type="FunFam" id="1.10.150.40:FF:000005">
    <property type="entry name" value="Barrier-to-autointegration factor 1"/>
    <property type="match status" value="1"/>
</dbReference>
<dbReference type="InterPro" id="IPR036617">
    <property type="entry name" value="BAF_sf"/>
</dbReference>
<feature type="region of interest" description="Disordered" evidence="7">
    <location>
        <begin position="73"/>
        <end position="96"/>
    </location>
</feature>
<dbReference type="GO" id="GO:0051276">
    <property type="term" value="P:chromosome organization"/>
    <property type="evidence" value="ECO:0007669"/>
    <property type="project" value="TreeGrafter"/>
</dbReference>
<dbReference type="SUPFAM" id="SSF47798">
    <property type="entry name" value="Barrier-to-autointegration factor, BAF"/>
    <property type="match status" value="1"/>
</dbReference>
<evidence type="ECO:0000313" key="8">
    <source>
        <dbReference type="Ensembl" id="ENSONIP00000035040.1"/>
    </source>
</evidence>
<comment type="subunit">
    <text evidence="5">Interacts with emr-1 and lem-2. Interacts with lem-4l, leading to decreased phosphorylation by VRK1 and promoting dephosphorylation by protein phosphatase 2A (PP2A).</text>
</comment>
<reference evidence="8" key="2">
    <citation type="submission" date="2025-08" db="UniProtKB">
        <authorList>
            <consortium name="Ensembl"/>
        </authorList>
    </citation>
    <scope>IDENTIFICATION</scope>
</reference>
<dbReference type="Gene3D" id="1.10.150.40">
    <property type="entry name" value="Barrier-to-autointegration factor, BAF"/>
    <property type="match status" value="1"/>
</dbReference>
<accession>A0A669BKU4</accession>
<keyword evidence="9" id="KW-1185">Reference proteome</keyword>
<evidence type="ECO:0000256" key="6">
    <source>
        <dbReference type="ARBA" id="ARBA00069025"/>
    </source>
</evidence>
<gene>
    <name evidence="8" type="primary">LOC102076719</name>
</gene>